<dbReference type="PANTHER" id="PTHR43567">
    <property type="entry name" value="FLAVOREDOXIN-RELATED-RELATED"/>
    <property type="match status" value="1"/>
</dbReference>
<gene>
    <name evidence="6" type="ORF">QBC40DRAFT_342879</name>
</gene>
<dbReference type="SUPFAM" id="SSF50475">
    <property type="entry name" value="FMN-binding split barrel"/>
    <property type="match status" value="1"/>
</dbReference>
<dbReference type="InterPro" id="IPR002563">
    <property type="entry name" value="Flavin_Rdtase-like_dom"/>
</dbReference>
<keyword evidence="2" id="KW-0285">Flavoprotein</keyword>
<dbReference type="Gene3D" id="2.30.110.10">
    <property type="entry name" value="Electron Transport, Fmn-binding Protein, Chain A"/>
    <property type="match status" value="1"/>
</dbReference>
<dbReference type="GO" id="GO:0010181">
    <property type="term" value="F:FMN binding"/>
    <property type="evidence" value="ECO:0007669"/>
    <property type="project" value="InterPro"/>
</dbReference>
<dbReference type="InterPro" id="IPR052174">
    <property type="entry name" value="Flavoredoxin"/>
</dbReference>
<feature type="region of interest" description="Disordered" evidence="4">
    <location>
        <begin position="57"/>
        <end position="143"/>
    </location>
</feature>
<reference evidence="6" key="2">
    <citation type="submission" date="2023-05" db="EMBL/GenBank/DDBJ databases">
        <authorList>
            <consortium name="Lawrence Berkeley National Laboratory"/>
            <person name="Steindorff A."/>
            <person name="Hensen N."/>
            <person name="Bonometti L."/>
            <person name="Westerberg I."/>
            <person name="Brannstrom I.O."/>
            <person name="Guillou S."/>
            <person name="Cros-Aarteil S."/>
            <person name="Calhoun S."/>
            <person name="Haridas S."/>
            <person name="Kuo A."/>
            <person name="Mondo S."/>
            <person name="Pangilinan J."/>
            <person name="Riley R."/>
            <person name="Labutti K."/>
            <person name="Andreopoulos B."/>
            <person name="Lipzen A."/>
            <person name="Chen C."/>
            <person name="Yanf M."/>
            <person name="Daum C."/>
            <person name="Ng V."/>
            <person name="Clum A."/>
            <person name="Ohm R."/>
            <person name="Martin F."/>
            <person name="Silar P."/>
            <person name="Natvig D."/>
            <person name="Lalanne C."/>
            <person name="Gautier V."/>
            <person name="Ament-Velasquez S.L."/>
            <person name="Kruys A."/>
            <person name="Hutchinson M.I."/>
            <person name="Powell A.J."/>
            <person name="Barry K."/>
            <person name="Miller A.N."/>
            <person name="Grigoriev I.V."/>
            <person name="Debuchy R."/>
            <person name="Gladieux P."/>
            <person name="Thoren M.H."/>
            <person name="Johannesson H."/>
        </authorList>
    </citation>
    <scope>NUCLEOTIDE SEQUENCE</scope>
    <source>
        <strain evidence="6">CBS 315.58</strain>
    </source>
</reference>
<dbReference type="PANTHER" id="PTHR43567:SF1">
    <property type="entry name" value="FLAVOREDOXIN"/>
    <property type="match status" value="1"/>
</dbReference>
<dbReference type="Proteomes" id="UP001303160">
    <property type="component" value="Unassembled WGS sequence"/>
</dbReference>
<reference evidence="6" key="1">
    <citation type="journal article" date="2023" name="Mol. Phylogenet. Evol.">
        <title>Genome-scale phylogeny and comparative genomics of the fungal order Sordariales.</title>
        <authorList>
            <person name="Hensen N."/>
            <person name="Bonometti L."/>
            <person name="Westerberg I."/>
            <person name="Brannstrom I.O."/>
            <person name="Guillou S."/>
            <person name="Cros-Aarteil S."/>
            <person name="Calhoun S."/>
            <person name="Haridas S."/>
            <person name="Kuo A."/>
            <person name="Mondo S."/>
            <person name="Pangilinan J."/>
            <person name="Riley R."/>
            <person name="LaButti K."/>
            <person name="Andreopoulos B."/>
            <person name="Lipzen A."/>
            <person name="Chen C."/>
            <person name="Yan M."/>
            <person name="Daum C."/>
            <person name="Ng V."/>
            <person name="Clum A."/>
            <person name="Steindorff A."/>
            <person name="Ohm R.A."/>
            <person name="Martin F."/>
            <person name="Silar P."/>
            <person name="Natvig D.O."/>
            <person name="Lalanne C."/>
            <person name="Gautier V."/>
            <person name="Ament-Velasquez S.L."/>
            <person name="Kruys A."/>
            <person name="Hutchinson M.I."/>
            <person name="Powell A.J."/>
            <person name="Barry K."/>
            <person name="Miller A.N."/>
            <person name="Grigoriev I.V."/>
            <person name="Debuchy R."/>
            <person name="Gladieux P."/>
            <person name="Hiltunen Thoren M."/>
            <person name="Johannesson H."/>
        </authorList>
    </citation>
    <scope>NUCLEOTIDE SEQUENCE</scope>
    <source>
        <strain evidence="6">CBS 315.58</strain>
    </source>
</reference>
<dbReference type="EMBL" id="MU863990">
    <property type="protein sequence ID" value="KAK4196215.1"/>
    <property type="molecule type" value="Genomic_DNA"/>
</dbReference>
<keyword evidence="7" id="KW-1185">Reference proteome</keyword>
<evidence type="ECO:0000313" key="7">
    <source>
        <dbReference type="Proteomes" id="UP001303160"/>
    </source>
</evidence>
<accession>A0AAN6X909</accession>
<comment type="cofactor">
    <cofactor evidence="1">
        <name>FMN</name>
        <dbReference type="ChEBI" id="CHEBI:58210"/>
    </cofactor>
</comment>
<evidence type="ECO:0000313" key="6">
    <source>
        <dbReference type="EMBL" id="KAK4196215.1"/>
    </source>
</evidence>
<comment type="similarity">
    <text evidence="3">Belongs to the flavoredoxin family.</text>
</comment>
<evidence type="ECO:0000256" key="4">
    <source>
        <dbReference type="SAM" id="MobiDB-lite"/>
    </source>
</evidence>
<sequence length="331" mass="35864">MPARSALHTAFAPSRGLFQQWRVTSSLPSQPLSPIADRTRQRPHRCLSAAQLHIFHSSHSHSSQATHLTNFTMPKRKTANTTTATTKSAAPSRQSKRTKTTTSEPSSSSPKMSPSKTTTKSAIPKAKEVFQPLPPSKSNRLLEPGPILLVSTGSVKDGTHNLMTLGFHSMISHSSPTLVGITLGPWDHSYSLLKKTKECVLCIPNATMAEKVVDIGNISASDLADGENKFGRFGLEVVGGEKVEAGLVGGEGVIGCLECKVEDEGLVGRYNFWVLKVVKGWVNKENFEGNQQGGKGDKGKMLHHRGDGSFLVDGGVVDLRGRMTKWRMLQD</sequence>
<feature type="compositionally biased region" description="Low complexity" evidence="4">
    <location>
        <begin position="79"/>
        <end position="93"/>
    </location>
</feature>
<dbReference type="SMART" id="SM00903">
    <property type="entry name" value="Flavin_Reduct"/>
    <property type="match status" value="1"/>
</dbReference>
<feature type="compositionally biased region" description="Low complexity" evidence="4">
    <location>
        <begin position="100"/>
        <end position="121"/>
    </location>
</feature>
<dbReference type="InterPro" id="IPR012349">
    <property type="entry name" value="Split_barrel_FMN-bd"/>
</dbReference>
<dbReference type="AlphaFoldDB" id="A0AAN6X909"/>
<protein>
    <recommendedName>
        <fullName evidence="5">Flavin reductase like domain-containing protein</fullName>
    </recommendedName>
</protein>
<evidence type="ECO:0000259" key="5">
    <source>
        <dbReference type="SMART" id="SM00903"/>
    </source>
</evidence>
<feature type="domain" description="Flavin reductase like" evidence="5">
    <location>
        <begin position="140"/>
        <end position="292"/>
    </location>
</feature>
<evidence type="ECO:0000256" key="1">
    <source>
        <dbReference type="ARBA" id="ARBA00001917"/>
    </source>
</evidence>
<evidence type="ECO:0000256" key="2">
    <source>
        <dbReference type="ARBA" id="ARBA00022630"/>
    </source>
</evidence>
<evidence type="ECO:0000256" key="3">
    <source>
        <dbReference type="ARBA" id="ARBA00038054"/>
    </source>
</evidence>
<organism evidence="6 7">
    <name type="scientific">Triangularia verruculosa</name>
    <dbReference type="NCBI Taxonomy" id="2587418"/>
    <lineage>
        <taxon>Eukaryota</taxon>
        <taxon>Fungi</taxon>
        <taxon>Dikarya</taxon>
        <taxon>Ascomycota</taxon>
        <taxon>Pezizomycotina</taxon>
        <taxon>Sordariomycetes</taxon>
        <taxon>Sordariomycetidae</taxon>
        <taxon>Sordariales</taxon>
        <taxon>Podosporaceae</taxon>
        <taxon>Triangularia</taxon>
    </lineage>
</organism>
<name>A0AAN6X909_9PEZI</name>
<comment type="caution">
    <text evidence="6">The sequence shown here is derived from an EMBL/GenBank/DDBJ whole genome shotgun (WGS) entry which is preliminary data.</text>
</comment>
<dbReference type="Pfam" id="PF01613">
    <property type="entry name" value="Flavin_Reduct"/>
    <property type="match status" value="1"/>
</dbReference>
<proteinExistence type="inferred from homology"/>